<comment type="caution">
    <text evidence="2">The sequence shown here is derived from an EMBL/GenBank/DDBJ whole genome shotgun (WGS) entry which is preliminary data.</text>
</comment>
<dbReference type="InterPro" id="IPR011051">
    <property type="entry name" value="RmlC_Cupin_sf"/>
</dbReference>
<sequence>MPTIELSSIQPKEIIAGYSARFVHTEGMTFSFLDVKAGAALPEHSHPHEQVAQVIEGEFELTVAGEPIRFGPGTVIVIPSNVRHSGLAITDCKLLDVFTPVREDYRALSQS</sequence>
<proteinExistence type="predicted"/>
<dbReference type="SUPFAM" id="SSF51182">
    <property type="entry name" value="RmlC-like cupins"/>
    <property type="match status" value="1"/>
</dbReference>
<dbReference type="EMBL" id="JAACJS010000011">
    <property type="protein sequence ID" value="NCI49729.1"/>
    <property type="molecule type" value="Genomic_DNA"/>
</dbReference>
<dbReference type="RefSeq" id="WP_161818039.1">
    <property type="nucleotide sequence ID" value="NZ_JAACJS010000011.1"/>
</dbReference>
<name>A0ABW9ZTY3_9BACT</name>
<protein>
    <submittedName>
        <fullName evidence="2">Cupin domain-containing protein</fullName>
    </submittedName>
</protein>
<dbReference type="InterPro" id="IPR013096">
    <property type="entry name" value="Cupin_2"/>
</dbReference>
<dbReference type="InterPro" id="IPR052535">
    <property type="entry name" value="Bacilysin_H2HPP_isomerase"/>
</dbReference>
<evidence type="ECO:0000313" key="2">
    <source>
        <dbReference type="EMBL" id="NCI49729.1"/>
    </source>
</evidence>
<dbReference type="CDD" id="cd02238">
    <property type="entry name" value="cupin_KdgF"/>
    <property type="match status" value="1"/>
</dbReference>
<dbReference type="Proteomes" id="UP000753802">
    <property type="component" value="Unassembled WGS sequence"/>
</dbReference>
<dbReference type="PANTHER" id="PTHR40112">
    <property type="entry name" value="H2HPP ISOMERASE"/>
    <property type="match status" value="1"/>
</dbReference>
<accession>A0ABW9ZTY3</accession>
<reference evidence="2 3" key="1">
    <citation type="submission" date="2020-01" db="EMBL/GenBank/DDBJ databases">
        <title>Genome analysis.</title>
        <authorList>
            <person name="Wu S."/>
            <person name="Wang G."/>
        </authorList>
    </citation>
    <scope>NUCLEOTIDE SEQUENCE [LARGE SCALE GENOMIC DNA]</scope>
    <source>
        <strain evidence="2 3">SYL130</strain>
    </source>
</reference>
<evidence type="ECO:0000313" key="3">
    <source>
        <dbReference type="Proteomes" id="UP000753802"/>
    </source>
</evidence>
<dbReference type="Pfam" id="PF07883">
    <property type="entry name" value="Cupin_2"/>
    <property type="match status" value="1"/>
</dbReference>
<gene>
    <name evidence="2" type="ORF">GWC95_07335</name>
</gene>
<organism evidence="2 3">
    <name type="scientific">Sediminibacterium roseum</name>
    <dbReference type="NCBI Taxonomy" id="1978412"/>
    <lineage>
        <taxon>Bacteria</taxon>
        <taxon>Pseudomonadati</taxon>
        <taxon>Bacteroidota</taxon>
        <taxon>Chitinophagia</taxon>
        <taxon>Chitinophagales</taxon>
        <taxon>Chitinophagaceae</taxon>
        <taxon>Sediminibacterium</taxon>
    </lineage>
</organism>
<feature type="domain" description="Cupin type-2" evidence="1">
    <location>
        <begin position="33"/>
        <end position="98"/>
    </location>
</feature>
<dbReference type="InterPro" id="IPR014710">
    <property type="entry name" value="RmlC-like_jellyroll"/>
</dbReference>
<dbReference type="Gene3D" id="2.60.120.10">
    <property type="entry name" value="Jelly Rolls"/>
    <property type="match status" value="1"/>
</dbReference>
<dbReference type="PANTHER" id="PTHR40112:SF1">
    <property type="entry name" value="H2HPP ISOMERASE"/>
    <property type="match status" value="1"/>
</dbReference>
<keyword evidence="3" id="KW-1185">Reference proteome</keyword>
<evidence type="ECO:0000259" key="1">
    <source>
        <dbReference type="Pfam" id="PF07883"/>
    </source>
</evidence>